<evidence type="ECO:0000313" key="11">
    <source>
        <dbReference type="EMBL" id="CZF77974.1"/>
    </source>
</evidence>
<keyword evidence="4" id="KW-0997">Cell inner membrane</keyword>
<evidence type="ECO:0000256" key="1">
    <source>
        <dbReference type="ARBA" id="ARBA00004429"/>
    </source>
</evidence>
<evidence type="ECO:0000256" key="4">
    <source>
        <dbReference type="ARBA" id="ARBA00022519"/>
    </source>
</evidence>
<evidence type="ECO:0000256" key="6">
    <source>
        <dbReference type="ARBA" id="ARBA00022989"/>
    </source>
</evidence>
<dbReference type="InterPro" id="IPR000515">
    <property type="entry name" value="MetI-like"/>
</dbReference>
<dbReference type="Pfam" id="PF00528">
    <property type="entry name" value="BPD_transp_1"/>
    <property type="match status" value="1"/>
</dbReference>
<dbReference type="GO" id="GO:0005886">
    <property type="term" value="C:plasma membrane"/>
    <property type="evidence" value="ECO:0007669"/>
    <property type="project" value="UniProtKB-SubCell"/>
</dbReference>
<name>A0A128EV09_9GAMM</name>
<dbReference type="PROSITE" id="PS50928">
    <property type="entry name" value="ABC_TM1"/>
    <property type="match status" value="1"/>
</dbReference>
<feature type="transmembrane region" description="Helical" evidence="9">
    <location>
        <begin position="282"/>
        <end position="300"/>
    </location>
</feature>
<keyword evidence="5 9" id="KW-0812">Transmembrane</keyword>
<feature type="domain" description="ABC transmembrane type-1" evidence="10">
    <location>
        <begin position="73"/>
        <end position="301"/>
    </location>
</feature>
<evidence type="ECO:0000256" key="3">
    <source>
        <dbReference type="ARBA" id="ARBA00022475"/>
    </source>
</evidence>
<feature type="transmembrane region" description="Helical" evidence="9">
    <location>
        <begin position="112"/>
        <end position="136"/>
    </location>
</feature>
<feature type="transmembrane region" description="Helical" evidence="9">
    <location>
        <begin position="81"/>
        <end position="100"/>
    </location>
</feature>
<feature type="transmembrane region" description="Helical" evidence="9">
    <location>
        <begin position="244"/>
        <end position="262"/>
    </location>
</feature>
<evidence type="ECO:0000256" key="5">
    <source>
        <dbReference type="ARBA" id="ARBA00022692"/>
    </source>
</evidence>
<protein>
    <submittedName>
        <fullName evidence="11">Peptide transport system permease protein SapB</fullName>
    </submittedName>
</protein>
<gene>
    <name evidence="11" type="primary">sapB</name>
    <name evidence="11" type="ORF">GCE9029_00534</name>
</gene>
<accession>A0A128EV09</accession>
<comment type="subcellular location">
    <subcellularLocation>
        <location evidence="1">Cell inner membrane</location>
        <topology evidence="1">Multi-pass membrane protein</topology>
    </subcellularLocation>
    <subcellularLocation>
        <location evidence="9">Cell membrane</location>
        <topology evidence="9">Multi-pass membrane protein</topology>
    </subcellularLocation>
</comment>
<evidence type="ECO:0000256" key="7">
    <source>
        <dbReference type="ARBA" id="ARBA00023136"/>
    </source>
</evidence>
<dbReference type="CDD" id="cd06261">
    <property type="entry name" value="TM_PBP2"/>
    <property type="match status" value="1"/>
</dbReference>
<evidence type="ECO:0000256" key="2">
    <source>
        <dbReference type="ARBA" id="ARBA00022448"/>
    </source>
</evidence>
<keyword evidence="7 9" id="KW-0472">Membrane</keyword>
<dbReference type="AlphaFoldDB" id="A0A128EV09"/>
<dbReference type="EMBL" id="FIZX01000001">
    <property type="protein sequence ID" value="CZF77974.1"/>
    <property type="molecule type" value="Genomic_DNA"/>
</dbReference>
<evidence type="ECO:0000259" key="10">
    <source>
        <dbReference type="PROSITE" id="PS50928"/>
    </source>
</evidence>
<dbReference type="PANTHER" id="PTHR43163:SF4">
    <property type="entry name" value="PUTRESCINE EXPORT SYSTEM PERMEASE PROTEIN SAPB"/>
    <property type="match status" value="1"/>
</dbReference>
<dbReference type="SUPFAM" id="SSF161098">
    <property type="entry name" value="MetI-like"/>
    <property type="match status" value="1"/>
</dbReference>
<sequence>MLIYAIRRLNLFIITLLILSMIGYNIVKLDPLSVFNQYEYWAGWAQYLREIMQGNLGIAANGQPVTESLSRVFPATLELCFFAFLVALLLGIPFGTLAGIRRGSSTDMVISSLTLVTFSMPIFWMAILMIMVFSLYLGWLPVSGRYNLLFEIPTITGFAFVDVLLSNHPQRSQALEDIIRHLIMPTLVLAVAPTTEIIKLLRDSVADVMSQNYIKAAATKGLSKSEIVMRHVLKNALPPIIPKFGIQISTMMTFAIITESVFNWPGIGTWLLDALSFQDYVAVQAGVLAVGSVVLIANIFSDLTGAAISPLARKEWYALK</sequence>
<dbReference type="Gene3D" id="1.10.3720.10">
    <property type="entry name" value="MetI-like"/>
    <property type="match status" value="1"/>
</dbReference>
<keyword evidence="12" id="KW-1185">Reference proteome</keyword>
<dbReference type="InterPro" id="IPR035906">
    <property type="entry name" value="MetI-like_sf"/>
</dbReference>
<evidence type="ECO:0000313" key="12">
    <source>
        <dbReference type="Proteomes" id="UP000071641"/>
    </source>
</evidence>
<feature type="transmembrane region" description="Helical" evidence="9">
    <location>
        <begin position="9"/>
        <end position="27"/>
    </location>
</feature>
<dbReference type="PANTHER" id="PTHR43163">
    <property type="entry name" value="DIPEPTIDE TRANSPORT SYSTEM PERMEASE PROTEIN DPPB-RELATED"/>
    <property type="match status" value="1"/>
</dbReference>
<keyword evidence="3" id="KW-1003">Cell membrane</keyword>
<evidence type="ECO:0000256" key="9">
    <source>
        <dbReference type="RuleBase" id="RU363032"/>
    </source>
</evidence>
<evidence type="ECO:0000256" key="8">
    <source>
        <dbReference type="ARBA" id="ARBA00024202"/>
    </source>
</evidence>
<feature type="transmembrane region" description="Helical" evidence="9">
    <location>
        <begin position="148"/>
        <end position="165"/>
    </location>
</feature>
<keyword evidence="2 9" id="KW-0813">Transport</keyword>
<reference evidence="12" key="1">
    <citation type="submission" date="2016-02" db="EMBL/GenBank/DDBJ databases">
        <authorList>
            <person name="Rodrigo-Torres Lidia"/>
            <person name="Arahal R.David."/>
        </authorList>
    </citation>
    <scope>NUCLEOTIDE SEQUENCE [LARGE SCALE GENOMIC DNA]</scope>
    <source>
        <strain evidence="12">CECT 9029</strain>
    </source>
</reference>
<dbReference type="GO" id="GO:0071916">
    <property type="term" value="F:dipeptide transmembrane transporter activity"/>
    <property type="evidence" value="ECO:0007669"/>
    <property type="project" value="TreeGrafter"/>
</dbReference>
<dbReference type="OrthoDB" id="9805855at2"/>
<dbReference type="Proteomes" id="UP000071641">
    <property type="component" value="Unassembled WGS sequence"/>
</dbReference>
<dbReference type="RefSeq" id="WP_062660902.1">
    <property type="nucleotide sequence ID" value="NZ_FIZX01000001.1"/>
</dbReference>
<comment type="similarity">
    <text evidence="8">Belongs to the binding-protein-dependent transport system permease family. OppBC subfamily.</text>
</comment>
<organism evidence="11 12">
    <name type="scientific">Grimontia celer</name>
    <dbReference type="NCBI Taxonomy" id="1796497"/>
    <lineage>
        <taxon>Bacteria</taxon>
        <taxon>Pseudomonadati</taxon>
        <taxon>Pseudomonadota</taxon>
        <taxon>Gammaproteobacteria</taxon>
        <taxon>Vibrionales</taxon>
        <taxon>Vibrionaceae</taxon>
        <taxon>Grimontia</taxon>
    </lineage>
</organism>
<keyword evidence="6 9" id="KW-1133">Transmembrane helix</keyword>
<proteinExistence type="inferred from homology"/>
<dbReference type="STRING" id="1796497.GCE9029_00534"/>